<reference evidence="4" key="1">
    <citation type="submission" date="2016-11" db="EMBL/GenBank/DDBJ databases">
        <authorList>
            <person name="Jaros S."/>
            <person name="Januszkiewicz K."/>
            <person name="Wedrychowicz H."/>
        </authorList>
    </citation>
    <scope>NUCLEOTIDE SEQUENCE</scope>
    <source>
        <strain evidence="4">ACA-DC 565</strain>
    </source>
</reference>
<dbReference type="InterPro" id="IPR013780">
    <property type="entry name" value="Glyco_hydro_b"/>
</dbReference>
<sequence length="549" mass="62762">MVQKWYQQAIIYQIYPRSFQDTNGDGIGDLPGIYRRLPYIKQLGANTIWLNPIFVSPQVDHGYDVANYFAIDPVFGTMADFERLVTRCHELKLRLLLDLPLNHTSDQHPWFQDASQNVNSIYRDYYIWAIGTNGRPNNWGSFFGGSVWAASPLQKDAYYFHAFDAHMPDLNWANPEVRKAMADVAKFWLAKGVAGFRLDAFIHIAKADFNQNNLQPSSQQYPLAAAFYENLPAVRPYLADFITQVKQAYPDTFFLGEAASANATQAAAYTQTATDCDVVMTAKNYGEYYPNYDSQIPEFFQPRQLSLRQLKRTFKHWETVLKWPVLSWGTHDVSRVLDRLQLPKDKPAVAKALALLMYLQKGLPVIYYGEEIGLHNLQFGQVADFKDQRGQALIRQLRQQQYPEATLLTLLNQYDEMTARGPFPWSTQRYGGFSTQQPWNWGQVPAENLASQWEKSTSVVQFYRQVLALKQQPLFRAGTYQLLATTETIYAYKRRHQGKIALVVVNFSPSPAQFSLLKQHYRTVLATGAQVAAQQVQLSAWGGIVLITE</sequence>
<keyword evidence="2" id="KW-0378">Hydrolase</keyword>
<dbReference type="InterPro" id="IPR006047">
    <property type="entry name" value="GH13_cat_dom"/>
</dbReference>
<dbReference type="AlphaFoldDB" id="A0A1K2I9B0"/>
<dbReference type="PANTHER" id="PTHR10357:SF179">
    <property type="entry name" value="NEUTRAL AND BASIC AMINO ACID TRANSPORT PROTEIN RBAT"/>
    <property type="match status" value="1"/>
</dbReference>
<dbReference type="SUPFAM" id="SSF51011">
    <property type="entry name" value="Glycosyl hydrolase domain"/>
    <property type="match status" value="1"/>
</dbReference>
<dbReference type="Gene3D" id="2.60.40.1180">
    <property type="entry name" value="Golgi alpha-mannosidase II"/>
    <property type="match status" value="1"/>
</dbReference>
<evidence type="ECO:0000256" key="1">
    <source>
        <dbReference type="ARBA" id="ARBA00008061"/>
    </source>
</evidence>
<dbReference type="GO" id="GO:0009313">
    <property type="term" value="P:oligosaccharide catabolic process"/>
    <property type="evidence" value="ECO:0007669"/>
    <property type="project" value="TreeGrafter"/>
</dbReference>
<keyword evidence="2" id="KW-0326">Glycosidase</keyword>
<name>A0A1K2I9B0_9LACO</name>
<accession>A0A1K2I9B0</accession>
<dbReference type="InterPro" id="IPR045857">
    <property type="entry name" value="O16G_dom_2"/>
</dbReference>
<dbReference type="InterPro" id="IPR017853">
    <property type="entry name" value="GH"/>
</dbReference>
<dbReference type="PANTHER" id="PTHR10357">
    <property type="entry name" value="ALPHA-AMYLASE FAMILY MEMBER"/>
    <property type="match status" value="1"/>
</dbReference>
<dbReference type="EMBL" id="LT634362">
    <property type="protein sequence ID" value="SFZ88979.1"/>
    <property type="molecule type" value="Genomic_DNA"/>
</dbReference>
<dbReference type="SMART" id="SM00642">
    <property type="entry name" value="Aamy"/>
    <property type="match status" value="1"/>
</dbReference>
<dbReference type="SUPFAM" id="SSF51445">
    <property type="entry name" value="(Trans)glycosidases"/>
    <property type="match status" value="1"/>
</dbReference>
<gene>
    <name evidence="4" type="ORF">LREN565_2092</name>
</gene>
<dbReference type="Gene3D" id="3.20.20.80">
    <property type="entry name" value="Glycosidases"/>
    <property type="match status" value="1"/>
</dbReference>
<dbReference type="GO" id="GO:0004556">
    <property type="term" value="F:alpha-amylase activity"/>
    <property type="evidence" value="ECO:0007669"/>
    <property type="project" value="TreeGrafter"/>
</dbReference>
<protein>
    <submittedName>
        <fullName evidence="4">Oligo-1,6-glucosidase</fullName>
    </submittedName>
</protein>
<proteinExistence type="inferred from homology"/>
<organism evidence="4">
    <name type="scientific">Loigolactobacillus rennini</name>
    <dbReference type="NCBI Taxonomy" id="238013"/>
    <lineage>
        <taxon>Bacteria</taxon>
        <taxon>Bacillati</taxon>
        <taxon>Bacillota</taxon>
        <taxon>Bacilli</taxon>
        <taxon>Lactobacillales</taxon>
        <taxon>Lactobacillaceae</taxon>
        <taxon>Loigolactobacillus</taxon>
    </lineage>
</organism>
<feature type="domain" description="Glycosyl hydrolase family 13 catalytic" evidence="3">
    <location>
        <begin position="13"/>
        <end position="395"/>
    </location>
</feature>
<evidence type="ECO:0000256" key="2">
    <source>
        <dbReference type="ARBA" id="ARBA00023295"/>
    </source>
</evidence>
<dbReference type="Gene3D" id="3.90.400.10">
    <property type="entry name" value="Oligo-1,6-glucosidase, Domain 2"/>
    <property type="match status" value="1"/>
</dbReference>
<evidence type="ECO:0000313" key="4">
    <source>
        <dbReference type="EMBL" id="SFZ88979.1"/>
    </source>
</evidence>
<dbReference type="Pfam" id="PF00128">
    <property type="entry name" value="Alpha-amylase"/>
    <property type="match status" value="1"/>
</dbReference>
<comment type="similarity">
    <text evidence="1">Belongs to the glycosyl hydrolase 13 family.</text>
</comment>
<evidence type="ECO:0000259" key="3">
    <source>
        <dbReference type="SMART" id="SM00642"/>
    </source>
</evidence>